<gene>
    <name evidence="2" type="ORF">C5471_00050</name>
</gene>
<dbReference type="Pfam" id="PF26115">
    <property type="entry name" value="PDDEXK_GAPS4"/>
    <property type="match status" value="1"/>
</dbReference>
<evidence type="ECO:0000313" key="2">
    <source>
        <dbReference type="EMBL" id="NHB86197.1"/>
    </source>
</evidence>
<name>A0ABX0GCQ6_9GAMM</name>
<protein>
    <recommendedName>
        <fullName evidence="1">GAPS4 PD-(D/E)XK nuclease domain-containing protein</fullName>
    </recommendedName>
</protein>
<reference evidence="2 3" key="1">
    <citation type="submission" date="2018-02" db="EMBL/GenBank/DDBJ databases">
        <authorList>
            <person name="Machado R.A."/>
        </authorList>
    </citation>
    <scope>NUCLEOTIDE SEQUENCE [LARGE SCALE GENOMIC DNA]</scope>
    <source>
        <strain evidence="2 3">T327</strain>
    </source>
</reference>
<evidence type="ECO:0000313" key="3">
    <source>
        <dbReference type="Proteomes" id="UP000697802"/>
    </source>
</evidence>
<keyword evidence="3" id="KW-1185">Reference proteome</keyword>
<organism evidence="2 3">
    <name type="scientific">Photorhabdus tasmaniensis</name>
    <dbReference type="NCBI Taxonomy" id="1004159"/>
    <lineage>
        <taxon>Bacteria</taxon>
        <taxon>Pseudomonadati</taxon>
        <taxon>Pseudomonadota</taxon>
        <taxon>Gammaproteobacteria</taxon>
        <taxon>Enterobacterales</taxon>
        <taxon>Morganellaceae</taxon>
        <taxon>Photorhabdus</taxon>
    </lineage>
</organism>
<sequence length="216" mass="24941">MGELSRYVGEVGENIANTFFDRIGWGASISDTTLPCLYKNKHSANKKSPRTTHGIDKLFSYVSNVEYHTIQNVYISCKNTLKAYPASPTTKFKGHINDLIIGLECFKRSIIKRDITSRFKGYSTQNDAGVLFWISCDENTYDNVIEKVSTCRIDTDFEFGNIYIIDNAIVNFHIKILDFIEKNSQNITGIIIYLKHLWDMQISHLQEKQRYYLLNI</sequence>
<dbReference type="InterPro" id="IPR058873">
    <property type="entry name" value="PDDEXK_GAPS4"/>
</dbReference>
<feature type="domain" description="GAPS4 PD-(D/E)XK nuclease" evidence="1">
    <location>
        <begin position="1"/>
        <end position="168"/>
    </location>
</feature>
<proteinExistence type="predicted"/>
<comment type="caution">
    <text evidence="2">The sequence shown here is derived from an EMBL/GenBank/DDBJ whole genome shotgun (WGS) entry which is preliminary data.</text>
</comment>
<dbReference type="EMBL" id="PUJU01000001">
    <property type="protein sequence ID" value="NHB86197.1"/>
    <property type="molecule type" value="Genomic_DNA"/>
</dbReference>
<evidence type="ECO:0000259" key="1">
    <source>
        <dbReference type="Pfam" id="PF26115"/>
    </source>
</evidence>
<dbReference type="Proteomes" id="UP000697802">
    <property type="component" value="Unassembled WGS sequence"/>
</dbReference>
<accession>A0ABX0GCQ6</accession>
<dbReference type="RefSeq" id="WP_133813643.1">
    <property type="nucleotide sequence ID" value="NZ_CAWPIF010000001.1"/>
</dbReference>